<dbReference type="EMBL" id="CAJVPW010008050">
    <property type="protein sequence ID" value="CAG8588912.1"/>
    <property type="molecule type" value="Genomic_DNA"/>
</dbReference>
<comment type="caution">
    <text evidence="1">The sequence shown here is derived from an EMBL/GenBank/DDBJ whole genome shotgun (WGS) entry which is preliminary data.</text>
</comment>
<reference evidence="1" key="1">
    <citation type="submission" date="2021-06" db="EMBL/GenBank/DDBJ databases">
        <authorList>
            <person name="Kallberg Y."/>
            <person name="Tangrot J."/>
            <person name="Rosling A."/>
        </authorList>
    </citation>
    <scope>NUCLEOTIDE SEQUENCE</scope>
    <source>
        <strain evidence="1">28 12/20/2015</strain>
    </source>
</reference>
<accession>A0ACA9MFC0</accession>
<proteinExistence type="predicted"/>
<dbReference type="Proteomes" id="UP000789366">
    <property type="component" value="Unassembled WGS sequence"/>
</dbReference>
<gene>
    <name evidence="1" type="ORF">SPELUC_LOCUS6668</name>
</gene>
<name>A0ACA9MFC0_9GLOM</name>
<sequence>MAQGRSCILLYDKLRKYWFPPADEDFKDYDPPREPTCHRWTRFTSLLLIYLAIIYFIYIFIMGFFDLPYIQMYRTQVDIIPIPIVILNFDTTIYSNIHVSCSYLYPTGVLDISCSNQIFNESDPSINSIYYYYYDPGLNFTDGSVLTLPYGVYFQISANNSSPNDTFPIGLTFPSLQLMDPDLITNNHKKAESKFSELVSEGSNTYVLSPYQRQIIWSDRVKYSDLGGSSKKGVISVAKKSAKHLFNYFGVTTRIQTVSPLNPQAINPLQFTSTFEIYNQSSTLVTYKETE</sequence>
<evidence type="ECO:0000313" key="1">
    <source>
        <dbReference type="EMBL" id="CAG8588912.1"/>
    </source>
</evidence>
<evidence type="ECO:0000313" key="2">
    <source>
        <dbReference type="Proteomes" id="UP000789366"/>
    </source>
</evidence>
<keyword evidence="2" id="KW-1185">Reference proteome</keyword>
<protein>
    <submittedName>
        <fullName evidence="1">13419_t:CDS:1</fullName>
    </submittedName>
</protein>
<organism evidence="1 2">
    <name type="scientific">Cetraspora pellucida</name>
    <dbReference type="NCBI Taxonomy" id="1433469"/>
    <lineage>
        <taxon>Eukaryota</taxon>
        <taxon>Fungi</taxon>
        <taxon>Fungi incertae sedis</taxon>
        <taxon>Mucoromycota</taxon>
        <taxon>Glomeromycotina</taxon>
        <taxon>Glomeromycetes</taxon>
        <taxon>Diversisporales</taxon>
        <taxon>Gigasporaceae</taxon>
        <taxon>Cetraspora</taxon>
    </lineage>
</organism>